<evidence type="ECO:0000313" key="7">
    <source>
        <dbReference type="Proteomes" id="UP000008383"/>
    </source>
</evidence>
<keyword evidence="7" id="KW-1185">Reference proteome</keyword>
<dbReference type="HOGENOM" id="CLU_159427_0_0_1"/>
<evidence type="ECO:0000256" key="5">
    <source>
        <dbReference type="SAM" id="Phobius"/>
    </source>
</evidence>
<comment type="subcellular location">
    <subcellularLocation>
        <location evidence="1">Membrane</location>
        <topology evidence="1">Multi-pass membrane protein</topology>
    </subcellularLocation>
</comment>
<evidence type="ECO:0000256" key="4">
    <source>
        <dbReference type="ARBA" id="ARBA00023136"/>
    </source>
</evidence>
<evidence type="ECO:0000256" key="3">
    <source>
        <dbReference type="ARBA" id="ARBA00022989"/>
    </source>
</evidence>
<dbReference type="RefSeq" id="XP_003023375.1">
    <property type="nucleotide sequence ID" value="XM_003023329.1"/>
</dbReference>
<keyword evidence="2 5" id="KW-0812">Transmembrane</keyword>
<evidence type="ECO:0008006" key="8">
    <source>
        <dbReference type="Google" id="ProtNLM"/>
    </source>
</evidence>
<dbReference type="InterPro" id="IPR036259">
    <property type="entry name" value="MFS_trans_sf"/>
</dbReference>
<name>D4D5V4_TRIVH</name>
<dbReference type="EMBL" id="ACYE01000129">
    <property type="protein sequence ID" value="EFE42757.1"/>
    <property type="molecule type" value="Genomic_DNA"/>
</dbReference>
<reference evidence="7" key="1">
    <citation type="journal article" date="2011" name="Genome Biol.">
        <title>Comparative and functional genomics provide insights into the pathogenicity of dermatophytic fungi.</title>
        <authorList>
            <person name="Burmester A."/>
            <person name="Shelest E."/>
            <person name="Gloeckner G."/>
            <person name="Heddergott C."/>
            <person name="Schindler S."/>
            <person name="Staib P."/>
            <person name="Heidel A."/>
            <person name="Felder M."/>
            <person name="Petzold A."/>
            <person name="Szafranski K."/>
            <person name="Feuermann M."/>
            <person name="Pedruzzi I."/>
            <person name="Priebe S."/>
            <person name="Groth M."/>
            <person name="Winkler R."/>
            <person name="Li W."/>
            <person name="Kniemeyer O."/>
            <person name="Schroeckh V."/>
            <person name="Hertweck C."/>
            <person name="Hube B."/>
            <person name="White T.C."/>
            <person name="Platzer M."/>
            <person name="Guthke R."/>
            <person name="Heitman J."/>
            <person name="Woestemeyer J."/>
            <person name="Zipfel P.F."/>
            <person name="Monod M."/>
            <person name="Brakhage A.A."/>
        </authorList>
    </citation>
    <scope>NUCLEOTIDE SEQUENCE [LARGE SCALE GENOMIC DNA]</scope>
    <source>
        <strain evidence="7">HKI 0517</strain>
    </source>
</reference>
<sequence>MGTCVNIATAYLISRVKVQTLGVVSALVTMIAPILMATIKVGENYWFSPFWALFLSPVNPDVISDAFPPDIQSLAGGVFNEVAQFGNSVGLAVTASIAASISDHKTIQDHKERLMLGYRGAFWTIFSSCALVVIISFFGLRKGGTVGKKEE</sequence>
<dbReference type="GeneID" id="9583395"/>
<gene>
    <name evidence="6" type="ORF">TRV_02477</name>
</gene>
<evidence type="ECO:0000256" key="1">
    <source>
        <dbReference type="ARBA" id="ARBA00004141"/>
    </source>
</evidence>
<dbReference type="KEGG" id="tve:TRV_02477"/>
<accession>D4D5V4</accession>
<organism evidence="6 7">
    <name type="scientific">Trichophyton verrucosum (strain HKI 0517)</name>
    <dbReference type="NCBI Taxonomy" id="663202"/>
    <lineage>
        <taxon>Eukaryota</taxon>
        <taxon>Fungi</taxon>
        <taxon>Dikarya</taxon>
        <taxon>Ascomycota</taxon>
        <taxon>Pezizomycotina</taxon>
        <taxon>Eurotiomycetes</taxon>
        <taxon>Eurotiomycetidae</taxon>
        <taxon>Onygenales</taxon>
        <taxon>Arthrodermataceae</taxon>
        <taxon>Trichophyton</taxon>
    </lineage>
</organism>
<keyword evidence="4 5" id="KW-0472">Membrane</keyword>
<dbReference type="AlphaFoldDB" id="D4D5V4"/>
<evidence type="ECO:0000256" key="2">
    <source>
        <dbReference type="ARBA" id="ARBA00022692"/>
    </source>
</evidence>
<dbReference type="Gene3D" id="1.20.1250.20">
    <property type="entry name" value="MFS general substrate transporter like domains"/>
    <property type="match status" value="1"/>
</dbReference>
<evidence type="ECO:0000313" key="6">
    <source>
        <dbReference type="EMBL" id="EFE42757.1"/>
    </source>
</evidence>
<feature type="transmembrane region" description="Helical" evidence="5">
    <location>
        <begin position="121"/>
        <end position="140"/>
    </location>
</feature>
<proteinExistence type="predicted"/>
<comment type="caution">
    <text evidence="6">The sequence shown here is derived from an EMBL/GenBank/DDBJ whole genome shotgun (WGS) entry which is preliminary data.</text>
</comment>
<dbReference type="Proteomes" id="UP000008383">
    <property type="component" value="Unassembled WGS sequence"/>
</dbReference>
<feature type="transmembrane region" description="Helical" evidence="5">
    <location>
        <begin position="21"/>
        <end position="39"/>
    </location>
</feature>
<dbReference type="PANTHER" id="PTHR42718:SF10">
    <property type="entry name" value="TRANSPORTER, PUTATIVE (AFU_ORTHOLOGUE AFUA_8G06760)-RELATED"/>
    <property type="match status" value="1"/>
</dbReference>
<dbReference type="GO" id="GO:0016020">
    <property type="term" value="C:membrane"/>
    <property type="evidence" value="ECO:0007669"/>
    <property type="project" value="UniProtKB-SubCell"/>
</dbReference>
<dbReference type="PANTHER" id="PTHR42718">
    <property type="entry name" value="MAJOR FACILITATOR SUPERFAMILY MULTIDRUG TRANSPORTER MFSC"/>
    <property type="match status" value="1"/>
</dbReference>
<keyword evidence="3 5" id="KW-1133">Transmembrane helix</keyword>
<dbReference type="SUPFAM" id="SSF103473">
    <property type="entry name" value="MFS general substrate transporter"/>
    <property type="match status" value="1"/>
</dbReference>
<protein>
    <recommendedName>
        <fullName evidence="8">Major facilitator superfamily (MFS) profile domain-containing protein</fullName>
    </recommendedName>
</protein>